<evidence type="ECO:0000313" key="2">
    <source>
        <dbReference type="EMBL" id="NVD43497.1"/>
    </source>
</evidence>
<reference evidence="2 3" key="1">
    <citation type="submission" date="2020-06" db="EMBL/GenBank/DDBJ databases">
        <title>Altererythrobacter sp. HHU K3-1.</title>
        <authorList>
            <person name="Zhang D."/>
            <person name="Xue H."/>
        </authorList>
    </citation>
    <scope>NUCLEOTIDE SEQUENCE [LARGE SCALE GENOMIC DNA]</scope>
    <source>
        <strain evidence="2 3">HHU K3-1</strain>
    </source>
</reference>
<feature type="domain" description="DUF6894" evidence="1">
    <location>
        <begin position="31"/>
        <end position="96"/>
    </location>
</feature>
<organism evidence="2 3">
    <name type="scientific">Qipengyuania atrilutea</name>
    <dbReference type="NCBI Taxonomy" id="2744473"/>
    <lineage>
        <taxon>Bacteria</taxon>
        <taxon>Pseudomonadati</taxon>
        <taxon>Pseudomonadota</taxon>
        <taxon>Alphaproteobacteria</taxon>
        <taxon>Sphingomonadales</taxon>
        <taxon>Erythrobacteraceae</taxon>
        <taxon>Qipengyuania</taxon>
    </lineage>
</organism>
<gene>
    <name evidence="2" type="ORF">HUV48_00510</name>
</gene>
<comment type="caution">
    <text evidence="2">The sequence shown here is derived from an EMBL/GenBank/DDBJ whole genome shotgun (WGS) entry which is preliminary data.</text>
</comment>
<proteinExistence type="predicted"/>
<dbReference type="AlphaFoldDB" id="A0A850GYQ1"/>
<dbReference type="Proteomes" id="UP000561438">
    <property type="component" value="Unassembled WGS sequence"/>
</dbReference>
<keyword evidence="3" id="KW-1185">Reference proteome</keyword>
<evidence type="ECO:0000313" key="3">
    <source>
        <dbReference type="Proteomes" id="UP000561438"/>
    </source>
</evidence>
<accession>A0A850GYQ1</accession>
<protein>
    <recommendedName>
        <fullName evidence="1">DUF6894 domain-containing protein</fullName>
    </recommendedName>
</protein>
<dbReference type="InterPro" id="IPR054189">
    <property type="entry name" value="DUF6894"/>
</dbReference>
<dbReference type="EMBL" id="JABWGV010000001">
    <property type="protein sequence ID" value="NVD43497.1"/>
    <property type="molecule type" value="Genomic_DNA"/>
</dbReference>
<dbReference type="RefSeq" id="WP_176265828.1">
    <property type="nucleotide sequence ID" value="NZ_JABWGV010000001.1"/>
</dbReference>
<sequence>MVPLEKIQFLAESGRLAHLLLDLQSSRAALRYFFNIAGAITDRDNQGVDISSLCEARVEAVKFAAQYLSEKPQLLWLGEELRVEVLDSDRRLLFTFIALGVDAPAENGRLRF</sequence>
<name>A0A850GYQ1_9SPHN</name>
<dbReference type="Pfam" id="PF21834">
    <property type="entry name" value="DUF6894"/>
    <property type="match status" value="1"/>
</dbReference>
<evidence type="ECO:0000259" key="1">
    <source>
        <dbReference type="Pfam" id="PF21834"/>
    </source>
</evidence>